<keyword evidence="3" id="KW-0812">Transmembrane</keyword>
<proteinExistence type="predicted"/>
<organism evidence="4 5">
    <name type="scientific">Parasporobacterium paucivorans DSM 15970</name>
    <dbReference type="NCBI Taxonomy" id="1122934"/>
    <lineage>
        <taxon>Bacteria</taxon>
        <taxon>Bacillati</taxon>
        <taxon>Bacillota</taxon>
        <taxon>Clostridia</taxon>
        <taxon>Lachnospirales</taxon>
        <taxon>Lachnospiraceae</taxon>
        <taxon>Parasporobacterium</taxon>
    </lineage>
</organism>
<keyword evidence="3" id="KW-0472">Membrane</keyword>
<dbReference type="RefSeq" id="WP_073994217.1">
    <property type="nucleotide sequence ID" value="NZ_FQYT01000021.1"/>
</dbReference>
<name>A0A1M6J923_9FIRM</name>
<dbReference type="AlphaFoldDB" id="A0A1M6J923"/>
<evidence type="ECO:0000313" key="5">
    <source>
        <dbReference type="Proteomes" id="UP000184342"/>
    </source>
</evidence>
<protein>
    <submittedName>
        <fullName evidence="4">Uncharacterized protein</fullName>
    </submittedName>
</protein>
<gene>
    <name evidence="4" type="ORF">SAMN02745691_01942</name>
</gene>
<keyword evidence="1" id="KW-0175">Coiled coil</keyword>
<evidence type="ECO:0000256" key="1">
    <source>
        <dbReference type="SAM" id="Coils"/>
    </source>
</evidence>
<evidence type="ECO:0000313" key="4">
    <source>
        <dbReference type="EMBL" id="SHJ43195.1"/>
    </source>
</evidence>
<accession>A0A1M6J923</accession>
<reference evidence="4 5" key="1">
    <citation type="submission" date="2016-11" db="EMBL/GenBank/DDBJ databases">
        <authorList>
            <person name="Jaros S."/>
            <person name="Januszkiewicz K."/>
            <person name="Wedrychowicz H."/>
        </authorList>
    </citation>
    <scope>NUCLEOTIDE SEQUENCE [LARGE SCALE GENOMIC DNA]</scope>
    <source>
        <strain evidence="4 5">DSM 15970</strain>
    </source>
</reference>
<dbReference type="EMBL" id="FQYT01000021">
    <property type="protein sequence ID" value="SHJ43195.1"/>
    <property type="molecule type" value="Genomic_DNA"/>
</dbReference>
<feature type="region of interest" description="Disordered" evidence="2">
    <location>
        <begin position="38"/>
        <end position="62"/>
    </location>
</feature>
<keyword evidence="3" id="KW-1133">Transmembrane helix</keyword>
<feature type="compositionally biased region" description="Basic and acidic residues" evidence="2">
    <location>
        <begin position="38"/>
        <end position="52"/>
    </location>
</feature>
<dbReference type="Proteomes" id="UP000184342">
    <property type="component" value="Unassembled WGS sequence"/>
</dbReference>
<dbReference type="OrthoDB" id="1935355at2"/>
<feature type="transmembrane region" description="Helical" evidence="3">
    <location>
        <begin position="178"/>
        <end position="198"/>
    </location>
</feature>
<dbReference type="STRING" id="1122934.SAMN02745691_01942"/>
<evidence type="ECO:0000256" key="2">
    <source>
        <dbReference type="SAM" id="MobiDB-lite"/>
    </source>
</evidence>
<evidence type="ECO:0000256" key="3">
    <source>
        <dbReference type="SAM" id="Phobius"/>
    </source>
</evidence>
<feature type="coiled-coil region" evidence="1">
    <location>
        <begin position="244"/>
        <end position="312"/>
    </location>
</feature>
<sequence>MENKSILLGSSAELRQIKETIIKEAQLREEVQNLSTERRNLERDLETEEKLTADTITSTTKKRRDELEAGFDREISTNNTKLKSAQNKKESTRKKAVKNRMAEETKILVEENKERKQGIKKALRDKGIPGFASSGWFYSLFCTSSMKDFVLFAILTIIFIGLIPNAVCYFFVTGFWMWKVLVYLGIVVVVFIIYMTIFKITKSRDKAIFEELRPERNAIIANRKQIKKIKKKIKKDPDESQYNLSGLNAEIAEIEKNLTVLKEKKVAALKEFEEKTAKVIVDEITGASAGKILEMKNRIAEMSQRLLDVERRQQDTSLRIKTDYEAYLGSEFMNTENLDRLTGIIDEGKAVNISEAIKAFKERP</sequence>
<feature type="transmembrane region" description="Helical" evidence="3">
    <location>
        <begin position="149"/>
        <end position="172"/>
    </location>
</feature>
<keyword evidence="5" id="KW-1185">Reference proteome</keyword>